<name>A0A1I8B4V2_MELHA</name>
<accession>A0A1I8B4V2</accession>
<reference evidence="2" key="1">
    <citation type="submission" date="2016-11" db="UniProtKB">
        <authorList>
            <consortium name="WormBaseParasite"/>
        </authorList>
    </citation>
    <scope>IDENTIFICATION</scope>
</reference>
<keyword evidence="1" id="KW-1185">Reference proteome</keyword>
<proteinExistence type="predicted"/>
<evidence type="ECO:0000313" key="1">
    <source>
        <dbReference type="Proteomes" id="UP000095281"/>
    </source>
</evidence>
<evidence type="ECO:0000313" key="2">
    <source>
        <dbReference type="WBParaSite" id="MhA1_Contig1425.frz3.gene7"/>
    </source>
</evidence>
<organism evidence="1 2">
    <name type="scientific">Meloidogyne hapla</name>
    <name type="common">Root-knot nematode worm</name>
    <dbReference type="NCBI Taxonomy" id="6305"/>
    <lineage>
        <taxon>Eukaryota</taxon>
        <taxon>Metazoa</taxon>
        <taxon>Ecdysozoa</taxon>
        <taxon>Nematoda</taxon>
        <taxon>Chromadorea</taxon>
        <taxon>Rhabditida</taxon>
        <taxon>Tylenchina</taxon>
        <taxon>Tylenchomorpha</taxon>
        <taxon>Tylenchoidea</taxon>
        <taxon>Meloidogynidae</taxon>
        <taxon>Meloidogyninae</taxon>
        <taxon>Meloidogyne</taxon>
    </lineage>
</organism>
<dbReference type="AlphaFoldDB" id="A0A1I8B4V2"/>
<protein>
    <submittedName>
        <fullName evidence="2">Uncharacterized protein</fullName>
    </submittedName>
</protein>
<dbReference type="Proteomes" id="UP000095281">
    <property type="component" value="Unplaced"/>
</dbReference>
<dbReference type="WBParaSite" id="MhA1_Contig1425.frz3.gene7">
    <property type="protein sequence ID" value="MhA1_Contig1425.frz3.gene7"/>
    <property type="gene ID" value="MhA1_Contig1425.frz3.gene7"/>
</dbReference>
<sequence length="133" mass="14846">MKFLIQIKFTVNKDGNKLPFMLILTFPKEDKEETKTGFVHFITQAKDKGDLSVNVTAVYAKKENKKISIKLGFGGGKSEKIKSLTANIIPDSGSFKIERGVPTIELPKINKIFVVGTEKDVMLLQSSIMEPKK</sequence>